<proteinExistence type="predicted"/>
<dbReference type="SUPFAM" id="SSF55331">
    <property type="entry name" value="Tautomerase/MIF"/>
    <property type="match status" value="1"/>
</dbReference>
<dbReference type="GO" id="GO:0005737">
    <property type="term" value="C:cytoplasm"/>
    <property type="evidence" value="ECO:0007669"/>
    <property type="project" value="InterPro"/>
</dbReference>
<dbReference type="PIRSF" id="PIRSF037799">
    <property type="entry name" value="Tautomer_YdcE_prd"/>
    <property type="match status" value="1"/>
</dbReference>
<dbReference type="InterPro" id="IPR014347">
    <property type="entry name" value="Tautomerase/MIF_sf"/>
</dbReference>
<sequence>MPHVAIKYFPRNLPETVKQDLANEISELLKKYLNAEDKSISVALTEIVPERWKDAVYDIEIGPELANLTKKPGYTL</sequence>
<keyword evidence="1" id="KW-0413">Isomerase</keyword>
<feature type="active site" description="Proton acceptor; via imino nitrogen" evidence="2">
    <location>
        <position position="2"/>
    </location>
</feature>
<dbReference type="Proteomes" id="UP000231901">
    <property type="component" value="Chromosome"/>
</dbReference>
<evidence type="ECO:0000313" key="5">
    <source>
        <dbReference type="Proteomes" id="UP000231901"/>
    </source>
</evidence>
<dbReference type="GeneID" id="66565139"/>
<evidence type="ECO:0000313" key="4">
    <source>
        <dbReference type="EMBL" id="ATZ94714.1"/>
    </source>
</evidence>
<name>A0A2K8QMK0_9GAMM</name>
<dbReference type="KEGG" id="dfn:CVE23_12435"/>
<evidence type="ECO:0000256" key="2">
    <source>
        <dbReference type="PIRSR" id="PIRSR037799-1"/>
    </source>
</evidence>
<dbReference type="AlphaFoldDB" id="A0A2K8QMK0"/>
<dbReference type="InterPro" id="IPR017284">
    <property type="entry name" value="Tautomerase_PptA"/>
</dbReference>
<dbReference type="Gene3D" id="3.30.429.10">
    <property type="entry name" value="Macrophage Migration Inhibitory Factor"/>
    <property type="match status" value="1"/>
</dbReference>
<dbReference type="Pfam" id="PF01361">
    <property type="entry name" value="Tautomerase"/>
    <property type="match status" value="1"/>
</dbReference>
<keyword evidence="5" id="KW-1185">Reference proteome</keyword>
<gene>
    <name evidence="4" type="ORF">CVE23_12435</name>
</gene>
<dbReference type="GO" id="GO:0016862">
    <property type="term" value="F:intramolecular oxidoreductase activity, interconverting keto- and enol-groups"/>
    <property type="evidence" value="ECO:0007669"/>
    <property type="project" value="InterPro"/>
</dbReference>
<dbReference type="NCBIfam" id="NF002324">
    <property type="entry name" value="PRK01271.1"/>
    <property type="match status" value="1"/>
</dbReference>
<feature type="domain" description="4-oxalocrotonate tautomerase-like" evidence="3">
    <location>
        <begin position="2"/>
        <end position="52"/>
    </location>
</feature>
<evidence type="ECO:0000259" key="3">
    <source>
        <dbReference type="Pfam" id="PF01361"/>
    </source>
</evidence>
<dbReference type="EMBL" id="CP025003">
    <property type="protein sequence ID" value="ATZ94714.1"/>
    <property type="molecule type" value="Genomic_DNA"/>
</dbReference>
<dbReference type="InterPro" id="IPR004370">
    <property type="entry name" value="4-OT-like_dom"/>
</dbReference>
<evidence type="ECO:0000256" key="1">
    <source>
        <dbReference type="ARBA" id="ARBA00023235"/>
    </source>
</evidence>
<accession>A0A2K8QMK0</accession>
<reference evidence="5" key="1">
    <citation type="journal article" date="2018" name="Genome Announc.">
        <title>Complete genome sequence of a Dickeya fangzhongdai type strain causing bleeding canker of pear tree trunks.</title>
        <authorList>
            <person name="Zhao Y."/>
            <person name="Tian Y."/>
            <person name="Li X."/>
            <person name="Hu B."/>
        </authorList>
    </citation>
    <scope>NUCLEOTIDE SEQUENCE [LARGE SCALE GENOMIC DNA]</scope>
    <source>
        <strain evidence="5">DSM 101947</strain>
    </source>
</reference>
<protein>
    <submittedName>
        <fullName evidence="4">Tautomerase PptA</fullName>
    </submittedName>
</protein>
<dbReference type="RefSeq" id="WP_100849651.1">
    <property type="nucleotide sequence ID" value="NZ_BMJF01000002.1"/>
</dbReference>
<organism evidence="4 5">
    <name type="scientific">Dickeya fangzhongdai</name>
    <dbReference type="NCBI Taxonomy" id="1778540"/>
    <lineage>
        <taxon>Bacteria</taxon>
        <taxon>Pseudomonadati</taxon>
        <taxon>Pseudomonadota</taxon>
        <taxon>Gammaproteobacteria</taxon>
        <taxon>Enterobacterales</taxon>
        <taxon>Pectobacteriaceae</taxon>
        <taxon>Dickeya</taxon>
    </lineage>
</organism>